<dbReference type="PANTHER" id="PTHR33154:SF18">
    <property type="entry name" value="ARSENICAL RESISTANCE OPERON REPRESSOR"/>
    <property type="match status" value="1"/>
</dbReference>
<organism evidence="5 6">
    <name type="scientific">Blastopirellula marina</name>
    <dbReference type="NCBI Taxonomy" id="124"/>
    <lineage>
        <taxon>Bacteria</taxon>
        <taxon>Pseudomonadati</taxon>
        <taxon>Planctomycetota</taxon>
        <taxon>Planctomycetia</taxon>
        <taxon>Pirellulales</taxon>
        <taxon>Pirellulaceae</taxon>
        <taxon>Blastopirellula</taxon>
    </lineage>
</organism>
<dbReference type="CDD" id="cd00090">
    <property type="entry name" value="HTH_ARSR"/>
    <property type="match status" value="1"/>
</dbReference>
<dbReference type="AlphaFoldDB" id="A0A2S8GK86"/>
<dbReference type="Pfam" id="PF01022">
    <property type="entry name" value="HTH_5"/>
    <property type="match status" value="1"/>
</dbReference>
<keyword evidence="3" id="KW-0804">Transcription</keyword>
<comment type="caution">
    <text evidence="5">The sequence shown here is derived from an EMBL/GenBank/DDBJ whole genome shotgun (WGS) entry which is preliminary data.</text>
</comment>
<protein>
    <submittedName>
        <fullName evidence="5">ArsR family transcriptional regulator</fullName>
    </submittedName>
</protein>
<dbReference type="GO" id="GO:0003677">
    <property type="term" value="F:DNA binding"/>
    <property type="evidence" value="ECO:0007669"/>
    <property type="project" value="UniProtKB-KW"/>
</dbReference>
<dbReference type="InterPro" id="IPR036390">
    <property type="entry name" value="WH_DNA-bd_sf"/>
</dbReference>
<evidence type="ECO:0000313" key="5">
    <source>
        <dbReference type="EMBL" id="PQO44853.1"/>
    </source>
</evidence>
<evidence type="ECO:0000313" key="6">
    <source>
        <dbReference type="Proteomes" id="UP000237819"/>
    </source>
</evidence>
<dbReference type="InterPro" id="IPR036388">
    <property type="entry name" value="WH-like_DNA-bd_sf"/>
</dbReference>
<dbReference type="PANTHER" id="PTHR33154">
    <property type="entry name" value="TRANSCRIPTIONAL REGULATOR, ARSR FAMILY"/>
    <property type="match status" value="1"/>
</dbReference>
<reference evidence="5 6" key="1">
    <citation type="submission" date="2018-02" db="EMBL/GenBank/DDBJ databases">
        <title>Comparative genomes isolates from brazilian mangrove.</title>
        <authorList>
            <person name="Araujo J.E."/>
            <person name="Taketani R.G."/>
            <person name="Silva M.C.P."/>
            <person name="Loureco M.V."/>
            <person name="Andreote F.D."/>
        </authorList>
    </citation>
    <scope>NUCLEOTIDE SEQUENCE [LARGE SCALE GENOMIC DNA]</scope>
    <source>
        <strain evidence="5 6">Nap-Phe MGV</strain>
    </source>
</reference>
<dbReference type="InterPro" id="IPR011991">
    <property type="entry name" value="ArsR-like_HTH"/>
</dbReference>
<dbReference type="SMART" id="SM00418">
    <property type="entry name" value="HTH_ARSR"/>
    <property type="match status" value="1"/>
</dbReference>
<dbReference type="Gene3D" id="1.10.10.10">
    <property type="entry name" value="Winged helix-like DNA-binding domain superfamily/Winged helix DNA-binding domain"/>
    <property type="match status" value="1"/>
</dbReference>
<dbReference type="Proteomes" id="UP000237819">
    <property type="component" value="Unassembled WGS sequence"/>
</dbReference>
<keyword evidence="1" id="KW-0805">Transcription regulation</keyword>
<dbReference type="PROSITE" id="PS50987">
    <property type="entry name" value="HTH_ARSR_2"/>
    <property type="match status" value="1"/>
</dbReference>
<dbReference type="SUPFAM" id="SSF46785">
    <property type="entry name" value="Winged helix' DNA-binding domain"/>
    <property type="match status" value="1"/>
</dbReference>
<dbReference type="InterPro" id="IPR001845">
    <property type="entry name" value="HTH_ArsR_DNA-bd_dom"/>
</dbReference>
<dbReference type="InterPro" id="IPR051081">
    <property type="entry name" value="HTH_MetalResp_TranReg"/>
</dbReference>
<dbReference type="OrthoDB" id="9800150at2"/>
<gene>
    <name evidence="5" type="ORF">C5Y93_17315</name>
</gene>
<dbReference type="GO" id="GO:0003700">
    <property type="term" value="F:DNA-binding transcription factor activity"/>
    <property type="evidence" value="ECO:0007669"/>
    <property type="project" value="InterPro"/>
</dbReference>
<keyword evidence="2" id="KW-0238">DNA-binding</keyword>
<sequence>MKKKLDYQLCATRLKALADPDRLRIVELLFQGAMNVSELSEQMGEEMVKVSHHLGVLRHAEVVQCQKQGRFVIYQLHPDVVACGQDATGQQARRIDFGCCSFDLEGS</sequence>
<accession>A0A2S8GK86</accession>
<dbReference type="NCBIfam" id="NF033788">
    <property type="entry name" value="HTH_metalloreg"/>
    <property type="match status" value="1"/>
</dbReference>
<dbReference type="EMBL" id="PUHZ01000017">
    <property type="protein sequence ID" value="PQO44853.1"/>
    <property type="molecule type" value="Genomic_DNA"/>
</dbReference>
<name>A0A2S8GK86_9BACT</name>
<dbReference type="PRINTS" id="PR00778">
    <property type="entry name" value="HTHARSR"/>
</dbReference>
<evidence type="ECO:0000256" key="2">
    <source>
        <dbReference type="ARBA" id="ARBA00023125"/>
    </source>
</evidence>
<feature type="domain" description="HTH arsR-type" evidence="4">
    <location>
        <begin position="2"/>
        <end position="96"/>
    </location>
</feature>
<evidence type="ECO:0000256" key="3">
    <source>
        <dbReference type="ARBA" id="ARBA00023163"/>
    </source>
</evidence>
<evidence type="ECO:0000256" key="1">
    <source>
        <dbReference type="ARBA" id="ARBA00023015"/>
    </source>
</evidence>
<proteinExistence type="predicted"/>
<evidence type="ECO:0000259" key="4">
    <source>
        <dbReference type="PROSITE" id="PS50987"/>
    </source>
</evidence>